<comment type="caution">
    <text evidence="1">The sequence shown here is derived from an EMBL/GenBank/DDBJ whole genome shotgun (WGS) entry which is preliminary data.</text>
</comment>
<evidence type="ECO:0008006" key="3">
    <source>
        <dbReference type="Google" id="ProtNLM"/>
    </source>
</evidence>
<gene>
    <name evidence="1" type="ORF">J5X75_36865</name>
</gene>
<name>A0ABS3UWZ6_9ACTN</name>
<protein>
    <recommendedName>
        <fullName evidence="3">HEAT repeat-containing protein</fullName>
    </recommendedName>
</protein>
<dbReference type="Proteomes" id="UP000679690">
    <property type="component" value="Unassembled WGS sequence"/>
</dbReference>
<dbReference type="RefSeq" id="WP_208472238.1">
    <property type="nucleotide sequence ID" value="NZ_JAGFNS010000034.1"/>
</dbReference>
<evidence type="ECO:0000313" key="2">
    <source>
        <dbReference type="Proteomes" id="UP000679690"/>
    </source>
</evidence>
<sequence>MIFPDSPDWAVRAAAGRQLAASDDLDEVADLLHRLLLDPHDTGVTGETAAALLQRRDTAGLRHVLRARNNAAESCTAEELQAALHCNPEWTTEEGTDRLITQLRSLAADHDADVSDEAAEQLKPLGR</sequence>
<proteinExistence type="predicted"/>
<reference evidence="1 2" key="1">
    <citation type="submission" date="2021-03" db="EMBL/GenBank/DDBJ databases">
        <title>Actinoplanes flavus sp. nov., a novel actinomycete isolated from Coconut Palm rhizosphere soil.</title>
        <authorList>
            <person name="Luo X."/>
        </authorList>
    </citation>
    <scope>NUCLEOTIDE SEQUENCE [LARGE SCALE GENOMIC DNA]</scope>
    <source>
        <strain evidence="1 2">NEAU-H7</strain>
    </source>
</reference>
<keyword evidence="2" id="KW-1185">Reference proteome</keyword>
<evidence type="ECO:0000313" key="1">
    <source>
        <dbReference type="EMBL" id="MBO3743084.1"/>
    </source>
</evidence>
<organism evidence="1 2">
    <name type="scientific">Actinoplanes flavus</name>
    <dbReference type="NCBI Taxonomy" id="2820290"/>
    <lineage>
        <taxon>Bacteria</taxon>
        <taxon>Bacillati</taxon>
        <taxon>Actinomycetota</taxon>
        <taxon>Actinomycetes</taxon>
        <taxon>Micromonosporales</taxon>
        <taxon>Micromonosporaceae</taxon>
        <taxon>Actinoplanes</taxon>
    </lineage>
</organism>
<accession>A0ABS3UWZ6</accession>
<dbReference type="EMBL" id="JAGFNS010000034">
    <property type="protein sequence ID" value="MBO3743084.1"/>
    <property type="molecule type" value="Genomic_DNA"/>
</dbReference>